<sequence length="174" mass="19031">MKIRRSRDERRPARVVSVPVVTGLLGTAVVVLAVLTVLLGVSVWRADAKEDRRAAAMQSARQTAVNLESLDHRDIDKSLGRVLSGLTGEAKDQWATISKDIAQAARQGQTTTTVQDVRAGVVSMDDDSAEVVVAITAMATSPKVPQGQPRYHRWRFDLTNTDGRWLVSNMRLVA</sequence>
<keyword evidence="5" id="KW-1185">Reference proteome</keyword>
<organism evidence="4 5">
    <name type="scientific">Thermomonospora echinospora</name>
    <dbReference type="NCBI Taxonomy" id="1992"/>
    <lineage>
        <taxon>Bacteria</taxon>
        <taxon>Bacillati</taxon>
        <taxon>Actinomycetota</taxon>
        <taxon>Actinomycetes</taxon>
        <taxon>Streptosporangiales</taxon>
        <taxon>Thermomonosporaceae</taxon>
        <taxon>Thermomonospora</taxon>
    </lineage>
</organism>
<dbReference type="OrthoDB" id="3395172at2"/>
<proteinExistence type="predicted"/>
<evidence type="ECO:0000256" key="1">
    <source>
        <dbReference type="ARBA" id="ARBA00004370"/>
    </source>
</evidence>
<dbReference type="PANTHER" id="PTHR37042">
    <property type="entry name" value="OUTER MEMBRANE PROTEIN RV1973"/>
    <property type="match status" value="1"/>
</dbReference>
<gene>
    <name evidence="4" type="ORF">SAMN04489712_104394</name>
</gene>
<dbReference type="Proteomes" id="UP000236723">
    <property type="component" value="Unassembled WGS sequence"/>
</dbReference>
<evidence type="ECO:0000313" key="5">
    <source>
        <dbReference type="Proteomes" id="UP000236723"/>
    </source>
</evidence>
<feature type="transmembrane region" description="Helical" evidence="3">
    <location>
        <begin position="20"/>
        <end position="44"/>
    </location>
</feature>
<keyword evidence="3" id="KW-0812">Transmembrane</keyword>
<accession>A0A1H5Z6E0</accession>
<evidence type="ECO:0000256" key="2">
    <source>
        <dbReference type="ARBA" id="ARBA00023136"/>
    </source>
</evidence>
<keyword evidence="2 3" id="KW-0472">Membrane</keyword>
<dbReference type="PANTHER" id="PTHR37042:SF4">
    <property type="entry name" value="OUTER MEMBRANE PROTEIN RV1973"/>
    <property type="match status" value="1"/>
</dbReference>
<dbReference type="RefSeq" id="WP_103937819.1">
    <property type="nucleotide sequence ID" value="NZ_FNVO01000004.1"/>
</dbReference>
<protein>
    <submittedName>
        <fullName evidence="4">Mce-associated membrane protein</fullName>
    </submittedName>
</protein>
<dbReference type="AlphaFoldDB" id="A0A1H5Z6E0"/>
<evidence type="ECO:0000256" key="3">
    <source>
        <dbReference type="SAM" id="Phobius"/>
    </source>
</evidence>
<dbReference type="EMBL" id="FNVO01000004">
    <property type="protein sequence ID" value="SEG32119.1"/>
    <property type="molecule type" value="Genomic_DNA"/>
</dbReference>
<dbReference type="GO" id="GO:0016020">
    <property type="term" value="C:membrane"/>
    <property type="evidence" value="ECO:0007669"/>
    <property type="project" value="UniProtKB-SubCell"/>
</dbReference>
<name>A0A1H5Z6E0_9ACTN</name>
<keyword evidence="3" id="KW-1133">Transmembrane helix</keyword>
<comment type="subcellular location">
    <subcellularLocation>
        <location evidence="1">Membrane</location>
    </subcellularLocation>
</comment>
<evidence type="ECO:0000313" key="4">
    <source>
        <dbReference type="EMBL" id="SEG32119.1"/>
    </source>
</evidence>
<reference evidence="5" key="1">
    <citation type="submission" date="2016-10" db="EMBL/GenBank/DDBJ databases">
        <authorList>
            <person name="Varghese N."/>
            <person name="Submissions S."/>
        </authorList>
    </citation>
    <scope>NUCLEOTIDE SEQUENCE [LARGE SCALE GENOMIC DNA]</scope>
    <source>
        <strain evidence="5">DSM 43163</strain>
    </source>
</reference>